<dbReference type="SUPFAM" id="SSF55676">
    <property type="entry name" value="CytB endotoxin-like"/>
    <property type="match status" value="1"/>
</dbReference>
<reference evidence="3 5" key="3">
    <citation type="submission" date="2014-11" db="EMBL/GenBank/DDBJ databases">
        <authorList>
            <person name="Wibberg Daniel"/>
        </authorList>
    </citation>
    <scope>NUCLEOTIDE SEQUENCE [LARGE SCALE GENOMIC DNA]</scope>
    <source>
        <strain evidence="3">Rhizoctonia solani AG1-IB 7/3/14</strain>
    </source>
</reference>
<dbReference type="GO" id="GO:0005576">
    <property type="term" value="C:extracellular region"/>
    <property type="evidence" value="ECO:0007669"/>
    <property type="project" value="InterPro"/>
</dbReference>
<evidence type="ECO:0000256" key="1">
    <source>
        <dbReference type="ARBA" id="ARBA00022969"/>
    </source>
</evidence>
<evidence type="ECO:0000313" key="2">
    <source>
        <dbReference type="EMBL" id="CCO33939.1"/>
    </source>
</evidence>
<reference evidence="2" key="1">
    <citation type="submission" date="2012-10" db="EMBL/GenBank/DDBJ databases">
        <authorList>
            <person name="Jelonek L."/>
        </authorList>
    </citation>
    <scope>NUCLEOTIDE SEQUENCE</scope>
    <source>
        <strain evidence="2">Isolate 7/3/14</strain>
    </source>
</reference>
<dbReference type="AlphaFoldDB" id="M5C3K9"/>
<dbReference type="Proteomes" id="UP000012065">
    <property type="component" value="Unassembled WGS sequence"/>
</dbReference>
<keyword evidence="5" id="KW-1185">Reference proteome</keyword>
<dbReference type="EMBL" id="CAOJ01012366">
    <property type="protein sequence ID" value="CCO33939.1"/>
    <property type="molecule type" value="Genomic_DNA"/>
</dbReference>
<sequence length="197" mass="21908">MSEDYVADAFDKCGTLPGPLIGPGIQAVKFTGYFVAGGKEFQWVKFRDAIDSRPGVDMVIVKHDQTTIAQQSSTVEDVVQKVAGFLDGTFQAHDKSVLADKLIESFTGLYFKENLGVAYYEEKGDRTAFNCRILFTIPNVQSFTEFYGLVCTIQLSADIQDKNGWFRLTKTSRQNFSVEINAMKLACNTDFIAGPRP</sequence>
<evidence type="ECO:0000313" key="5">
    <source>
        <dbReference type="Proteomes" id="UP000059188"/>
    </source>
</evidence>
<name>M5C3K9_THACB</name>
<dbReference type="HOGENOM" id="CLU_098387_0_0_1"/>
<dbReference type="Pfam" id="PF01338">
    <property type="entry name" value="Bac_thur_toxin"/>
    <property type="match status" value="1"/>
</dbReference>
<dbReference type="GO" id="GO:0030435">
    <property type="term" value="P:sporulation resulting in formation of a cellular spore"/>
    <property type="evidence" value="ECO:0007669"/>
    <property type="project" value="UniProtKB-KW"/>
</dbReference>
<evidence type="ECO:0000313" key="4">
    <source>
        <dbReference type="Proteomes" id="UP000012065"/>
    </source>
</evidence>
<gene>
    <name evidence="2" type="ORF">BN14_08027</name>
    <name evidence="3" type="ORF">RSOLAG1IB_11772</name>
</gene>
<dbReference type="EMBL" id="LN679281">
    <property type="protein sequence ID" value="CEL54827.1"/>
    <property type="molecule type" value="Genomic_DNA"/>
</dbReference>
<organism evidence="2 4">
    <name type="scientific">Thanatephorus cucumeris (strain AG1-IB / isolate 7/3/14)</name>
    <name type="common">Lettuce bottom rot fungus</name>
    <name type="synonym">Rhizoctonia solani</name>
    <dbReference type="NCBI Taxonomy" id="1108050"/>
    <lineage>
        <taxon>Eukaryota</taxon>
        <taxon>Fungi</taxon>
        <taxon>Dikarya</taxon>
        <taxon>Basidiomycota</taxon>
        <taxon>Agaricomycotina</taxon>
        <taxon>Agaricomycetes</taxon>
        <taxon>Cantharellales</taxon>
        <taxon>Ceratobasidiaceae</taxon>
        <taxon>Rhizoctonia</taxon>
        <taxon>Rhizoctonia solani AG-1</taxon>
    </lineage>
</organism>
<keyword evidence="1" id="KW-0749">Sporulation</keyword>
<accession>M5C3K9</accession>
<dbReference type="InterPro" id="IPR001615">
    <property type="entry name" value="Endotoxin_CytB"/>
</dbReference>
<dbReference type="OrthoDB" id="3178885at2759"/>
<dbReference type="InterPro" id="IPR035918">
    <property type="entry name" value="CytB_endotoxin-like_sf"/>
</dbReference>
<dbReference type="Proteomes" id="UP000059188">
    <property type="component" value="Unassembled WGS sequence"/>
</dbReference>
<evidence type="ECO:0000313" key="3">
    <source>
        <dbReference type="EMBL" id="CEL54827.1"/>
    </source>
</evidence>
<proteinExistence type="predicted"/>
<dbReference type="Gene3D" id="3.40.198.10">
    <property type="entry name" value="Delta-endotoxin CytB-like"/>
    <property type="match status" value="1"/>
</dbReference>
<protein>
    <submittedName>
        <fullName evidence="2">Uncharacterized protein</fullName>
    </submittedName>
</protein>
<reference evidence="2 4" key="2">
    <citation type="journal article" date="2013" name="J. Biotechnol.">
        <title>Establishment and interpretation of the genome sequence of the phytopathogenic fungus Rhizoctonia solani AG1-IB isolate 7/3/14.</title>
        <authorList>
            <person name="Wibberg D.W."/>
            <person name="Jelonek L.J."/>
            <person name="Rupp O.R."/>
            <person name="Hennig M.H."/>
            <person name="Eikmeyer F.E."/>
            <person name="Goesmann A.G."/>
            <person name="Hartmann A.H."/>
            <person name="Borriss R.B."/>
            <person name="Grosch R.G."/>
            <person name="Puehler A.P."/>
            <person name="Schlueter A.S."/>
        </authorList>
    </citation>
    <scope>NUCLEOTIDE SEQUENCE [LARGE SCALE GENOMIC DNA]</scope>
    <source>
        <strain evidence="4">AG1-IB / isolate 7/3/14</strain>
        <strain evidence="2">Isolate 7/3/14</strain>
    </source>
</reference>